<dbReference type="InterPro" id="IPR001917">
    <property type="entry name" value="Aminotrans_II_pyridoxalP_BS"/>
</dbReference>
<evidence type="ECO:0000256" key="3">
    <source>
        <dbReference type="ARBA" id="ARBA00022576"/>
    </source>
</evidence>
<organism evidence="9 10">
    <name type="scientific">Nocardioides thalensis</name>
    <dbReference type="NCBI Taxonomy" id="1914755"/>
    <lineage>
        <taxon>Bacteria</taxon>
        <taxon>Bacillati</taxon>
        <taxon>Actinomycetota</taxon>
        <taxon>Actinomycetes</taxon>
        <taxon>Propionibacteriales</taxon>
        <taxon>Nocardioidaceae</taxon>
        <taxon>Nocardioides</taxon>
    </lineage>
</organism>
<dbReference type="InterPro" id="IPR004839">
    <property type="entry name" value="Aminotransferase_I/II_large"/>
</dbReference>
<proteinExistence type="inferred from homology"/>
<evidence type="ECO:0000256" key="2">
    <source>
        <dbReference type="ARBA" id="ARBA00011738"/>
    </source>
</evidence>
<comment type="function">
    <text evidence="6">Aminotransferase that catalyzes the conversion of aromatic amino acids and 2-oxoglutarate into corresponding aromatic oxo acids and L-glutamate.</text>
</comment>
<dbReference type="Proteomes" id="UP000530424">
    <property type="component" value="Unassembled WGS sequence"/>
</dbReference>
<evidence type="ECO:0000256" key="1">
    <source>
        <dbReference type="ARBA" id="ARBA00001933"/>
    </source>
</evidence>
<keyword evidence="3 6" id="KW-0032">Aminotransferase</keyword>
<name>A0A853C7I9_9ACTN</name>
<accession>A0A853C7I9</accession>
<dbReference type="PROSITE" id="PS00599">
    <property type="entry name" value="AA_TRANSFER_CLASS_2"/>
    <property type="match status" value="1"/>
</dbReference>
<dbReference type="PANTHER" id="PTHR43643">
    <property type="entry name" value="HISTIDINOL-PHOSPHATE AMINOTRANSFERASE 2"/>
    <property type="match status" value="1"/>
</dbReference>
<protein>
    <recommendedName>
        <fullName evidence="6">Aromatic amino acid aminotransferase</fullName>
        <shortName evidence="6">ArAT</shortName>
        <ecNumber evidence="6">2.6.1.57</ecNumber>
    </recommendedName>
</protein>
<comment type="cofactor">
    <cofactor evidence="1 6">
        <name>pyridoxal 5'-phosphate</name>
        <dbReference type="ChEBI" id="CHEBI:597326"/>
    </cofactor>
</comment>
<dbReference type="GO" id="GO:0004400">
    <property type="term" value="F:histidinol-phosphate transaminase activity"/>
    <property type="evidence" value="ECO:0007669"/>
    <property type="project" value="InterPro"/>
</dbReference>
<dbReference type="CDD" id="cd00609">
    <property type="entry name" value="AAT_like"/>
    <property type="match status" value="1"/>
</dbReference>
<dbReference type="HAMAP" id="MF_01023">
    <property type="entry name" value="HisC_aminotrans_2"/>
    <property type="match status" value="1"/>
</dbReference>
<dbReference type="InterPro" id="IPR015421">
    <property type="entry name" value="PyrdxlP-dep_Trfase_major"/>
</dbReference>
<dbReference type="GO" id="GO:0000105">
    <property type="term" value="P:L-histidine biosynthetic process"/>
    <property type="evidence" value="ECO:0007669"/>
    <property type="project" value="InterPro"/>
</dbReference>
<comment type="catalytic activity">
    <reaction evidence="6">
        <text>an aromatic L-alpha-amino acid + 2-oxoglutarate = an aromatic oxo-acid + L-glutamate</text>
        <dbReference type="Rhea" id="RHEA:17533"/>
        <dbReference type="ChEBI" id="CHEBI:16810"/>
        <dbReference type="ChEBI" id="CHEBI:29985"/>
        <dbReference type="ChEBI" id="CHEBI:73309"/>
        <dbReference type="ChEBI" id="CHEBI:84824"/>
        <dbReference type="EC" id="2.6.1.57"/>
    </reaction>
</comment>
<keyword evidence="4 6" id="KW-0808">Transferase</keyword>
<evidence type="ECO:0000259" key="8">
    <source>
        <dbReference type="Pfam" id="PF00155"/>
    </source>
</evidence>
<dbReference type="InterPro" id="IPR005861">
    <property type="entry name" value="HisP_aminotrans"/>
</dbReference>
<evidence type="ECO:0000313" key="10">
    <source>
        <dbReference type="Proteomes" id="UP000530424"/>
    </source>
</evidence>
<evidence type="ECO:0000256" key="6">
    <source>
        <dbReference type="HAMAP-Rule" id="MF_01513"/>
    </source>
</evidence>
<dbReference type="AlphaFoldDB" id="A0A853C7I9"/>
<gene>
    <name evidence="6" type="primary">pat</name>
    <name evidence="9" type="ORF">HNR19_003819</name>
</gene>
<evidence type="ECO:0000313" key="9">
    <source>
        <dbReference type="EMBL" id="NYJ03121.1"/>
    </source>
</evidence>
<comment type="subunit">
    <text evidence="2 6">Homodimer.</text>
</comment>
<sequence>MGPQPLPQVAALPPYVPGKPPTPRPGLRTYKISSNENPYPPLPGVLETAQAAAAEMNRYPDMGCSELYGELSSRLGVAEDELAAGAGSVALIFHLLAAFSGPGDEVVHAWRSFEAYPIAVAAAGATGIEVPLAPGARHDLEAMAAAITERTKVVLLCTPNNPTGAALSHAEVAAFVERVPSDVLLVVDEAYREFVRMDDPVDGLALRRAHDNVVLLRTFSKAYGLAGLRVGYAVAHPVVAAAVRAIAIPFGVSTIAQAAAIASLQAEDMLLERVEGIVAERERLVQGAAAAGWTIPDPQGNFVWLEPADLPGFLAAGEEEGLSLRPFADEGIRVTVAESEATNRLLALLERIPPPA</sequence>
<comment type="similarity">
    <text evidence="6">Belongs to the class-II pyridoxal-phosphate-dependent aminotransferase family.</text>
</comment>
<dbReference type="EC" id="2.6.1.57" evidence="6"/>
<dbReference type="Gene3D" id="3.40.640.10">
    <property type="entry name" value="Type I PLP-dependent aspartate aminotransferase-like (Major domain)"/>
    <property type="match status" value="1"/>
</dbReference>
<dbReference type="EMBL" id="JACCFP010000001">
    <property type="protein sequence ID" value="NYJ03121.1"/>
    <property type="molecule type" value="Genomic_DNA"/>
</dbReference>
<feature type="domain" description="Aminotransferase class I/classII large" evidence="8">
    <location>
        <begin position="32"/>
        <end position="308"/>
    </location>
</feature>
<evidence type="ECO:0000256" key="4">
    <source>
        <dbReference type="ARBA" id="ARBA00022679"/>
    </source>
</evidence>
<dbReference type="GO" id="GO:0030170">
    <property type="term" value="F:pyridoxal phosphate binding"/>
    <property type="evidence" value="ECO:0007669"/>
    <property type="project" value="UniProtKB-UniRule"/>
</dbReference>
<dbReference type="PANTHER" id="PTHR43643:SF3">
    <property type="entry name" value="HISTIDINOL-PHOSPHATE AMINOTRANSFERASE"/>
    <property type="match status" value="1"/>
</dbReference>
<dbReference type="Pfam" id="PF00155">
    <property type="entry name" value="Aminotran_1_2"/>
    <property type="match status" value="1"/>
</dbReference>
<evidence type="ECO:0000256" key="7">
    <source>
        <dbReference type="SAM" id="MobiDB-lite"/>
    </source>
</evidence>
<dbReference type="GO" id="GO:0008793">
    <property type="term" value="F:aromatic-amino-acid transaminase activity"/>
    <property type="evidence" value="ECO:0007669"/>
    <property type="project" value="UniProtKB-UniRule"/>
</dbReference>
<comment type="caution">
    <text evidence="9">The sequence shown here is derived from an EMBL/GenBank/DDBJ whole genome shotgun (WGS) entry which is preliminary data.</text>
</comment>
<feature type="region of interest" description="Disordered" evidence="7">
    <location>
        <begin position="1"/>
        <end position="36"/>
    </location>
</feature>
<keyword evidence="10" id="KW-1185">Reference proteome</keyword>
<dbReference type="NCBIfam" id="NF002878">
    <property type="entry name" value="PRK03321.1"/>
    <property type="match status" value="1"/>
</dbReference>
<evidence type="ECO:0000256" key="5">
    <source>
        <dbReference type="ARBA" id="ARBA00022898"/>
    </source>
</evidence>
<dbReference type="InterPro" id="IPR024892">
    <property type="entry name" value="ArAT"/>
</dbReference>
<feature type="compositionally biased region" description="Pro residues" evidence="7">
    <location>
        <begin position="14"/>
        <end position="24"/>
    </location>
</feature>
<dbReference type="SUPFAM" id="SSF53383">
    <property type="entry name" value="PLP-dependent transferases"/>
    <property type="match status" value="1"/>
</dbReference>
<dbReference type="HAMAP" id="MF_01513">
    <property type="entry name" value="Phe_aminotrans_2"/>
    <property type="match status" value="1"/>
</dbReference>
<dbReference type="InterPro" id="IPR015424">
    <property type="entry name" value="PyrdxlP-dep_Trfase"/>
</dbReference>
<dbReference type="InterPro" id="IPR015422">
    <property type="entry name" value="PyrdxlP-dep_Trfase_small"/>
</dbReference>
<dbReference type="InterPro" id="IPR050106">
    <property type="entry name" value="HistidinolP_aminotransfase"/>
</dbReference>
<reference evidence="9 10" key="1">
    <citation type="submission" date="2020-07" db="EMBL/GenBank/DDBJ databases">
        <title>Sequencing the genomes of 1000 actinobacteria strains.</title>
        <authorList>
            <person name="Klenk H.-P."/>
        </authorList>
    </citation>
    <scope>NUCLEOTIDE SEQUENCE [LARGE SCALE GENOMIC DNA]</scope>
    <source>
        <strain evidence="9 10">DSM 103833</strain>
    </source>
</reference>
<dbReference type="RefSeq" id="WP_179669407.1">
    <property type="nucleotide sequence ID" value="NZ_JACCFP010000001.1"/>
</dbReference>
<feature type="modified residue" description="N6-(pyridoxal phosphate)lysine" evidence="6">
    <location>
        <position position="221"/>
    </location>
</feature>
<dbReference type="Gene3D" id="3.90.1150.10">
    <property type="entry name" value="Aspartate Aminotransferase, domain 1"/>
    <property type="match status" value="1"/>
</dbReference>
<keyword evidence="5 6" id="KW-0663">Pyridoxal phosphate</keyword>